<feature type="domain" description="Antitoxin Xre-like helix-turn-helix" evidence="2">
    <location>
        <begin position="47"/>
        <end position="107"/>
    </location>
</feature>
<protein>
    <recommendedName>
        <fullName evidence="5">Toxin-antitoxin system antitoxin component (TIGR02293 family)</fullName>
    </recommendedName>
</protein>
<evidence type="ECO:0000259" key="2">
    <source>
        <dbReference type="Pfam" id="PF20432"/>
    </source>
</evidence>
<evidence type="ECO:0000313" key="4">
    <source>
        <dbReference type="Proteomes" id="UP001500459"/>
    </source>
</evidence>
<dbReference type="InterPro" id="IPR011979">
    <property type="entry name" value="Antitox_Xre"/>
</dbReference>
<dbReference type="NCBIfam" id="TIGR02293">
    <property type="entry name" value="TAS_TIGR02293"/>
    <property type="match status" value="1"/>
</dbReference>
<sequence>MSLFFVFLSKAKDIVMSAVTPLDFDDFENKGLLRYLNIDIPLRNMYDFIELSRNGIDKKSLLHLAKTIDFDLNELAHVLHLSERTIQRYELNKKLSTEASAKALQLAKLYAKGENIFGDLDRFKNWMEHPNMALATKKPKELLDTTFGFQLLVEELVRIEHGIFA</sequence>
<reference evidence="4" key="1">
    <citation type="journal article" date="2019" name="Int. J. Syst. Evol. Microbiol.">
        <title>The Global Catalogue of Microorganisms (GCM) 10K type strain sequencing project: providing services to taxonomists for standard genome sequencing and annotation.</title>
        <authorList>
            <consortium name="The Broad Institute Genomics Platform"/>
            <consortium name="The Broad Institute Genome Sequencing Center for Infectious Disease"/>
            <person name="Wu L."/>
            <person name="Ma J."/>
        </authorList>
    </citation>
    <scope>NUCLEOTIDE SEQUENCE [LARGE SCALE GENOMIC DNA]</scope>
    <source>
        <strain evidence="4">JCM 17106</strain>
    </source>
</reference>
<evidence type="ECO:0000259" key="1">
    <source>
        <dbReference type="Pfam" id="PF09722"/>
    </source>
</evidence>
<name>A0ABP6UKU1_9FLAO</name>
<dbReference type="Pfam" id="PF20432">
    <property type="entry name" value="Xre-like-HTH"/>
    <property type="match status" value="1"/>
</dbReference>
<evidence type="ECO:0000313" key="3">
    <source>
        <dbReference type="EMBL" id="GAA3509630.1"/>
    </source>
</evidence>
<dbReference type="Proteomes" id="UP001500459">
    <property type="component" value="Unassembled WGS sequence"/>
</dbReference>
<dbReference type="InterPro" id="IPR024467">
    <property type="entry name" value="Xre/MbcA/ParS-like_toxin-bd"/>
</dbReference>
<gene>
    <name evidence="3" type="ORF">GCM10022393_22880</name>
</gene>
<proteinExistence type="predicted"/>
<dbReference type="Pfam" id="PF09722">
    <property type="entry name" value="Xre_MbcA_ParS_C"/>
    <property type="match status" value="1"/>
</dbReference>
<dbReference type="EMBL" id="BAABCW010000008">
    <property type="protein sequence ID" value="GAA3509630.1"/>
    <property type="molecule type" value="Genomic_DNA"/>
</dbReference>
<accession>A0ABP6UKU1</accession>
<feature type="domain" description="Antitoxin Xre/MbcA/ParS-like toxin-binding" evidence="1">
    <location>
        <begin position="113"/>
        <end position="162"/>
    </location>
</feature>
<evidence type="ECO:0008006" key="5">
    <source>
        <dbReference type="Google" id="ProtNLM"/>
    </source>
</evidence>
<dbReference type="InterPro" id="IPR046847">
    <property type="entry name" value="Xre-like_HTH"/>
</dbReference>
<organism evidence="3 4">
    <name type="scientific">Aquimarina addita</name>
    <dbReference type="NCBI Taxonomy" id="870485"/>
    <lineage>
        <taxon>Bacteria</taxon>
        <taxon>Pseudomonadati</taxon>
        <taxon>Bacteroidota</taxon>
        <taxon>Flavobacteriia</taxon>
        <taxon>Flavobacteriales</taxon>
        <taxon>Flavobacteriaceae</taxon>
        <taxon>Aquimarina</taxon>
    </lineage>
</organism>
<comment type="caution">
    <text evidence="3">The sequence shown here is derived from an EMBL/GenBank/DDBJ whole genome shotgun (WGS) entry which is preliminary data.</text>
</comment>
<keyword evidence="4" id="KW-1185">Reference proteome</keyword>